<evidence type="ECO:0000313" key="12">
    <source>
        <dbReference type="Proteomes" id="UP000292402"/>
    </source>
</evidence>
<keyword evidence="8" id="KW-1015">Disulfide bond</keyword>
<evidence type="ECO:0000256" key="6">
    <source>
        <dbReference type="ARBA" id="ARBA00022833"/>
    </source>
</evidence>
<dbReference type="PANTHER" id="PTHR47466:SF1">
    <property type="entry name" value="METALLOPROTEASE MEP1 (AFU_ORTHOLOGUE AFUA_1G07730)-RELATED"/>
    <property type="match status" value="1"/>
</dbReference>
<evidence type="ECO:0000256" key="9">
    <source>
        <dbReference type="SAM" id="SignalP"/>
    </source>
</evidence>
<gene>
    <name evidence="11" type="ORF">AA0114_g9126</name>
</gene>
<dbReference type="Pfam" id="PF05572">
    <property type="entry name" value="Peptidase_M43"/>
    <property type="match status" value="1"/>
</dbReference>
<dbReference type="AlphaFoldDB" id="A0A4V1WM01"/>
<comment type="similarity">
    <text evidence="1">Belongs to the peptidase M43B family.</text>
</comment>
<accession>A0A4V1WM01</accession>
<evidence type="ECO:0000256" key="8">
    <source>
        <dbReference type="ARBA" id="ARBA00023157"/>
    </source>
</evidence>
<dbReference type="Gene3D" id="3.40.390.10">
    <property type="entry name" value="Collagenase (Catalytic Domain)"/>
    <property type="match status" value="1"/>
</dbReference>
<evidence type="ECO:0000256" key="3">
    <source>
        <dbReference type="ARBA" id="ARBA00022723"/>
    </source>
</evidence>
<dbReference type="GO" id="GO:0006508">
    <property type="term" value="P:proteolysis"/>
    <property type="evidence" value="ECO:0007669"/>
    <property type="project" value="UniProtKB-KW"/>
</dbReference>
<protein>
    <recommendedName>
        <fullName evidence="10">Peptidase M43 pregnancy-associated plasma-A domain-containing protein</fullName>
    </recommendedName>
</protein>
<dbReference type="InterPro" id="IPR008754">
    <property type="entry name" value="Peptidase_M43"/>
</dbReference>
<keyword evidence="6" id="KW-0862">Zinc</keyword>
<keyword evidence="3" id="KW-0479">Metal-binding</keyword>
<reference evidence="12" key="1">
    <citation type="journal article" date="2019" name="bioRxiv">
        <title>Genomics, evolutionary history and diagnostics of the Alternaria alternata species group including apple and Asian pear pathotypes.</title>
        <authorList>
            <person name="Armitage A.D."/>
            <person name="Cockerton H.M."/>
            <person name="Sreenivasaprasad S."/>
            <person name="Woodhall J.W."/>
            <person name="Lane C.R."/>
            <person name="Harrison R.J."/>
            <person name="Clarkson J.P."/>
        </authorList>
    </citation>
    <scope>NUCLEOTIDE SEQUENCE [LARGE SCALE GENOMIC DNA]</scope>
    <source>
        <strain evidence="12">FERA 1082</strain>
    </source>
</reference>
<sequence length="314" mass="34752">MVAVSALASFLVITGGVLASVGGTQDTIVFPNAERRNLHRKLYPRRADNATVLLPIDVRLFPEVKYGERAMLMRSQVYMHVITPGDVKGEGYISDAALSAQMEVLNDAFEPVGFQFNLLNTTRTINEYWYNNLLEARPSEREVSAALRQGDLATLNIYSMGVVNTTETAWAALPASQASYDGVFQNNTAFLGGSRPLNEGITLVHEVGHWCGLYHVFNFGCAVSYDYVADTPNQQAPDISGGCDIGRDSCPDQPGLDSIHNYMSYSDDYCRYEFTPGQIQRMREQMAKFRGVVYPGIDVNNIPEDSVEIPPPEE</sequence>
<dbReference type="SUPFAM" id="SSF55486">
    <property type="entry name" value="Metalloproteases ('zincins'), catalytic domain"/>
    <property type="match status" value="1"/>
</dbReference>
<keyword evidence="5" id="KW-0378">Hydrolase</keyword>
<feature type="signal peptide" evidence="9">
    <location>
        <begin position="1"/>
        <end position="19"/>
    </location>
</feature>
<name>A0A4V1WM01_9PLEO</name>
<feature type="chain" id="PRO_5020310188" description="Peptidase M43 pregnancy-associated plasma-A domain-containing protein" evidence="9">
    <location>
        <begin position="20"/>
        <end position="314"/>
    </location>
</feature>
<dbReference type="GO" id="GO:0046872">
    <property type="term" value="F:metal ion binding"/>
    <property type="evidence" value="ECO:0007669"/>
    <property type="project" value="UniProtKB-KW"/>
</dbReference>
<evidence type="ECO:0000313" key="11">
    <source>
        <dbReference type="EMBL" id="RYN45361.1"/>
    </source>
</evidence>
<feature type="domain" description="Peptidase M43 pregnancy-associated plasma-A" evidence="10">
    <location>
        <begin position="158"/>
        <end position="286"/>
    </location>
</feature>
<evidence type="ECO:0000256" key="5">
    <source>
        <dbReference type="ARBA" id="ARBA00022801"/>
    </source>
</evidence>
<dbReference type="PANTHER" id="PTHR47466">
    <property type="match status" value="1"/>
</dbReference>
<evidence type="ECO:0000256" key="1">
    <source>
        <dbReference type="ARBA" id="ARBA00008721"/>
    </source>
</evidence>
<organism evidence="11 12">
    <name type="scientific">Alternaria tenuissima</name>
    <dbReference type="NCBI Taxonomy" id="119927"/>
    <lineage>
        <taxon>Eukaryota</taxon>
        <taxon>Fungi</taxon>
        <taxon>Dikarya</taxon>
        <taxon>Ascomycota</taxon>
        <taxon>Pezizomycotina</taxon>
        <taxon>Dothideomycetes</taxon>
        <taxon>Pleosporomycetidae</taxon>
        <taxon>Pleosporales</taxon>
        <taxon>Pleosporineae</taxon>
        <taxon>Pleosporaceae</taxon>
        <taxon>Alternaria</taxon>
        <taxon>Alternaria sect. Alternaria</taxon>
        <taxon>Alternaria alternata complex</taxon>
    </lineage>
</organism>
<keyword evidence="7" id="KW-0482">Metalloprotease</keyword>
<comment type="caution">
    <text evidence="11">The sequence shown here is derived from an EMBL/GenBank/DDBJ whole genome shotgun (WGS) entry which is preliminary data.</text>
</comment>
<evidence type="ECO:0000256" key="2">
    <source>
        <dbReference type="ARBA" id="ARBA00022670"/>
    </source>
</evidence>
<proteinExistence type="inferred from homology"/>
<dbReference type="Proteomes" id="UP000292402">
    <property type="component" value="Unassembled WGS sequence"/>
</dbReference>
<dbReference type="InterPro" id="IPR024079">
    <property type="entry name" value="MetalloPept_cat_dom_sf"/>
</dbReference>
<keyword evidence="2" id="KW-0645">Protease</keyword>
<evidence type="ECO:0000256" key="4">
    <source>
        <dbReference type="ARBA" id="ARBA00022729"/>
    </source>
</evidence>
<keyword evidence="4 9" id="KW-0732">Signal</keyword>
<dbReference type="GO" id="GO:0008237">
    <property type="term" value="F:metallopeptidase activity"/>
    <property type="evidence" value="ECO:0007669"/>
    <property type="project" value="UniProtKB-KW"/>
</dbReference>
<evidence type="ECO:0000259" key="10">
    <source>
        <dbReference type="Pfam" id="PF05572"/>
    </source>
</evidence>
<evidence type="ECO:0000256" key="7">
    <source>
        <dbReference type="ARBA" id="ARBA00023049"/>
    </source>
</evidence>
<dbReference type="CDD" id="cd04275">
    <property type="entry name" value="ZnMc_pappalysin_like"/>
    <property type="match status" value="1"/>
</dbReference>
<dbReference type="EMBL" id="PDXA01000034">
    <property type="protein sequence ID" value="RYN45361.1"/>
    <property type="molecule type" value="Genomic_DNA"/>
</dbReference>